<organism evidence="1 2">
    <name type="scientific">Entomophthora muscae</name>
    <dbReference type="NCBI Taxonomy" id="34485"/>
    <lineage>
        <taxon>Eukaryota</taxon>
        <taxon>Fungi</taxon>
        <taxon>Fungi incertae sedis</taxon>
        <taxon>Zoopagomycota</taxon>
        <taxon>Entomophthoromycotina</taxon>
        <taxon>Entomophthoromycetes</taxon>
        <taxon>Entomophthorales</taxon>
        <taxon>Entomophthoraceae</taxon>
        <taxon>Entomophthora</taxon>
    </lineage>
</organism>
<protein>
    <submittedName>
        <fullName evidence="1">Oxysterol-binding protein OBPa</fullName>
    </submittedName>
</protein>
<evidence type="ECO:0000313" key="1">
    <source>
        <dbReference type="EMBL" id="KAJ9052351.1"/>
    </source>
</evidence>
<dbReference type="EMBL" id="QTSX02006693">
    <property type="protein sequence ID" value="KAJ9052351.1"/>
    <property type="molecule type" value="Genomic_DNA"/>
</dbReference>
<evidence type="ECO:0000313" key="2">
    <source>
        <dbReference type="Proteomes" id="UP001165960"/>
    </source>
</evidence>
<keyword evidence="2" id="KW-1185">Reference proteome</keyword>
<comment type="caution">
    <text evidence="1">The sequence shown here is derived from an EMBL/GenBank/DDBJ whole genome shotgun (WGS) entry which is preliminary data.</text>
</comment>
<dbReference type="Proteomes" id="UP001165960">
    <property type="component" value="Unassembled WGS sequence"/>
</dbReference>
<gene>
    <name evidence="1" type="primary">OSH6_1</name>
    <name evidence="1" type="ORF">DSO57_1035098</name>
</gene>
<accession>A0ACC2RQI9</accession>
<sequence length="378" mass="43122">MSGQNNEPNDTEEILEPNARNIILSIIGQLSKGSDLHRVSLPTFVLEPRSFLERITDFMSHPEILLNAHKLPTAEERMVAITKYYLSGWHIRPKGVRKPYNPVLGEYFRCKWNFENGTDAYYVSEQISHHPPISAYVFGSPENNFIIQGEMRPKSKFYGTSAATHLEGTASIKFLNHPGEEYIITYPSIYVYGVLFGKLTYDLGDSATITCEKTDLSCRAEFKTKGIFSGSYNSISGKIKKTSTGETLYDFSGKWSEKIYSGPESIFFDALTAQQHPKDVAPEDAQDPFESRRLWRKVTENLKNKNIDAATEEKNIIEQDQRDETRVREETGTKYNHRFFDVTESGSTWKLKNLSDDPLKAKVEIDNFIFKYDPTATV</sequence>
<name>A0ACC2RQI9_9FUNG</name>
<proteinExistence type="predicted"/>
<reference evidence="1" key="1">
    <citation type="submission" date="2022-04" db="EMBL/GenBank/DDBJ databases">
        <title>Genome of the entomopathogenic fungus Entomophthora muscae.</title>
        <authorList>
            <person name="Elya C."/>
            <person name="Lovett B.R."/>
            <person name="Lee E."/>
            <person name="Macias A.M."/>
            <person name="Hajek A.E."/>
            <person name="De Bivort B.L."/>
            <person name="Kasson M.T."/>
            <person name="De Fine Licht H.H."/>
            <person name="Stajich J.E."/>
        </authorList>
    </citation>
    <scope>NUCLEOTIDE SEQUENCE</scope>
    <source>
        <strain evidence="1">Berkeley</strain>
    </source>
</reference>